<reference evidence="2" key="1">
    <citation type="submission" date="2017-12" db="EMBL/GenBank/DDBJ databases">
        <authorList>
            <consortium name="DOE Joint Genome Institute"/>
            <person name="Mondo S.J."/>
            <person name="Kjaerbolling I."/>
            <person name="Vesth T.C."/>
            <person name="Frisvad J.C."/>
            <person name="Nybo J.L."/>
            <person name="Theobald S."/>
            <person name="Kuo A."/>
            <person name="Bowyer P."/>
            <person name="Matsuda Y."/>
            <person name="Lyhne E.K."/>
            <person name="Kogle M.E."/>
            <person name="Clum A."/>
            <person name="Lipzen A."/>
            <person name="Salamov A."/>
            <person name="Ngan C.Y."/>
            <person name="Daum C."/>
            <person name="Chiniquy J."/>
            <person name="Barry K."/>
            <person name="LaButti K."/>
            <person name="Haridas S."/>
            <person name="Simmons B.A."/>
            <person name="Magnuson J.K."/>
            <person name="Mortensen U.H."/>
            <person name="Larsen T.O."/>
            <person name="Grigoriev I.V."/>
            <person name="Baker S.E."/>
            <person name="Andersen M.R."/>
            <person name="Nordberg H.P."/>
            <person name="Cantor M.N."/>
            <person name="Hua S.X."/>
        </authorList>
    </citation>
    <scope>NUCLEOTIDE SEQUENCE [LARGE SCALE GENOMIC DNA]</scope>
    <source>
        <strain evidence="2">IBT 19404</strain>
    </source>
</reference>
<name>A0A2J5HP13_9EURO</name>
<gene>
    <name evidence="1" type="ORF">BDW42DRAFT_173936</name>
</gene>
<evidence type="ECO:0000313" key="2">
    <source>
        <dbReference type="Proteomes" id="UP000235023"/>
    </source>
</evidence>
<accession>A0A2J5HP13</accession>
<sequence length="70" mass="7838">MFSAGSRVKGLLSPFFVRLQLTATLRLSHRTSSLLRMQDISHTCMDLAHITRDVSESTSAYRARLLCPGE</sequence>
<organism evidence="1 2">
    <name type="scientific">Aspergillus taichungensis</name>
    <dbReference type="NCBI Taxonomy" id="482145"/>
    <lineage>
        <taxon>Eukaryota</taxon>
        <taxon>Fungi</taxon>
        <taxon>Dikarya</taxon>
        <taxon>Ascomycota</taxon>
        <taxon>Pezizomycotina</taxon>
        <taxon>Eurotiomycetes</taxon>
        <taxon>Eurotiomycetidae</taxon>
        <taxon>Eurotiales</taxon>
        <taxon>Aspergillaceae</taxon>
        <taxon>Aspergillus</taxon>
        <taxon>Aspergillus subgen. Circumdati</taxon>
    </lineage>
</organism>
<dbReference type="AlphaFoldDB" id="A0A2J5HP13"/>
<keyword evidence="2" id="KW-1185">Reference proteome</keyword>
<evidence type="ECO:0000313" key="1">
    <source>
        <dbReference type="EMBL" id="PLN78941.1"/>
    </source>
</evidence>
<proteinExistence type="predicted"/>
<protein>
    <submittedName>
        <fullName evidence="1">Uncharacterized protein</fullName>
    </submittedName>
</protein>
<dbReference type="EMBL" id="KZ559568">
    <property type="protein sequence ID" value="PLN78941.1"/>
    <property type="molecule type" value="Genomic_DNA"/>
</dbReference>
<dbReference type="Proteomes" id="UP000235023">
    <property type="component" value="Unassembled WGS sequence"/>
</dbReference>